<keyword evidence="11" id="KW-0472">Membrane</keyword>
<keyword evidence="6" id="KW-0540">Nuclease</keyword>
<evidence type="ECO:0000256" key="11">
    <source>
        <dbReference type="SAM" id="Phobius"/>
    </source>
</evidence>
<dbReference type="InterPro" id="IPR033315">
    <property type="entry name" value="Fan1-like"/>
</dbReference>
<dbReference type="GO" id="GO:0004528">
    <property type="term" value="F:phosphodiesterase I activity"/>
    <property type="evidence" value="ECO:0007669"/>
    <property type="project" value="UniProtKB-EC"/>
</dbReference>
<comment type="cofactor">
    <cofactor evidence="2">
        <name>Mn(2+)</name>
        <dbReference type="ChEBI" id="CHEBI:29035"/>
    </cofactor>
</comment>
<evidence type="ECO:0000313" key="13">
    <source>
        <dbReference type="EMBL" id="BBM54036.1"/>
    </source>
</evidence>
<keyword evidence="8" id="KW-0378">Hydrolase</keyword>
<evidence type="ECO:0000256" key="2">
    <source>
        <dbReference type="ARBA" id="ARBA00001936"/>
    </source>
</evidence>
<dbReference type="GO" id="GO:0070336">
    <property type="term" value="F:flap-structured DNA binding"/>
    <property type="evidence" value="ECO:0007669"/>
    <property type="project" value="TreeGrafter"/>
</dbReference>
<evidence type="ECO:0000256" key="7">
    <source>
        <dbReference type="ARBA" id="ARBA00022723"/>
    </source>
</evidence>
<dbReference type="GO" id="GO:0017108">
    <property type="term" value="F:5'-flap endonuclease activity"/>
    <property type="evidence" value="ECO:0007669"/>
    <property type="project" value="TreeGrafter"/>
</dbReference>
<reference evidence="13 14" key="1">
    <citation type="submission" date="2019-07" db="EMBL/GenBank/DDBJ databases">
        <title>Complete Genome Sequence of Leptotrichia wadei Strain JMUB3936.</title>
        <authorList>
            <person name="Watanabe S."/>
            <person name="Cui L."/>
        </authorList>
    </citation>
    <scope>NUCLEOTIDE SEQUENCE [LARGE SCALE GENOMIC DNA]</scope>
    <source>
        <strain evidence="13 14">JMUB3936</strain>
    </source>
</reference>
<dbReference type="PANTHER" id="PTHR15749:SF4">
    <property type="entry name" value="FANCONI-ASSOCIATED NUCLEASE 1"/>
    <property type="match status" value="1"/>
</dbReference>
<gene>
    <name evidence="13" type="ORF">JMUB3936_0314</name>
</gene>
<dbReference type="EC" id="3.1.4.1" evidence="5"/>
<dbReference type="InterPro" id="IPR014883">
    <property type="entry name" value="VRR_NUC"/>
</dbReference>
<evidence type="ECO:0000256" key="5">
    <source>
        <dbReference type="ARBA" id="ARBA00012029"/>
    </source>
</evidence>
<keyword evidence="11" id="KW-1133">Transmembrane helix</keyword>
<dbReference type="OrthoDB" id="9803913at2"/>
<evidence type="ECO:0000256" key="4">
    <source>
        <dbReference type="ARBA" id="ARBA00005533"/>
    </source>
</evidence>
<feature type="transmembrane region" description="Helical" evidence="11">
    <location>
        <begin position="225"/>
        <end position="248"/>
    </location>
</feature>
<evidence type="ECO:0000259" key="12">
    <source>
        <dbReference type="SMART" id="SM00990"/>
    </source>
</evidence>
<accession>A0A510KQT9</accession>
<protein>
    <recommendedName>
        <fullName evidence="5">phosphodiesterase I</fullName>
        <ecNumber evidence="5">3.1.4.1</ecNumber>
    </recommendedName>
</protein>
<dbReference type="PANTHER" id="PTHR15749">
    <property type="entry name" value="FANCONI-ASSOCIATED NUCLEASE 1"/>
    <property type="match status" value="1"/>
</dbReference>
<comment type="similarity">
    <text evidence="4">Belongs to the FAN1 family.</text>
</comment>
<feature type="domain" description="VRR-NUC" evidence="12">
    <location>
        <begin position="51"/>
        <end position="172"/>
    </location>
</feature>
<dbReference type="RefSeq" id="WP_147002885.1">
    <property type="nucleotide sequence ID" value="NZ_AP019841.1"/>
</dbReference>
<evidence type="ECO:0000313" key="14">
    <source>
        <dbReference type="Proteomes" id="UP000321944"/>
    </source>
</evidence>
<dbReference type="EMBL" id="AP019841">
    <property type="protein sequence ID" value="BBM54036.1"/>
    <property type="molecule type" value="Genomic_DNA"/>
</dbReference>
<evidence type="ECO:0000256" key="10">
    <source>
        <dbReference type="ARBA" id="ARBA00023211"/>
    </source>
</evidence>
<keyword evidence="7" id="KW-0479">Metal-binding</keyword>
<keyword evidence="11" id="KW-0812">Transmembrane</keyword>
<comment type="cofactor">
    <cofactor evidence="3">
        <name>Mg(2+)</name>
        <dbReference type="ChEBI" id="CHEBI:18420"/>
    </cofactor>
</comment>
<dbReference type="SMART" id="SM00990">
    <property type="entry name" value="VRR_NUC"/>
    <property type="match status" value="1"/>
</dbReference>
<dbReference type="GO" id="GO:0008409">
    <property type="term" value="F:5'-3' exonuclease activity"/>
    <property type="evidence" value="ECO:0007669"/>
    <property type="project" value="TreeGrafter"/>
</dbReference>
<evidence type="ECO:0000256" key="1">
    <source>
        <dbReference type="ARBA" id="ARBA00000983"/>
    </source>
</evidence>
<dbReference type="Proteomes" id="UP000321944">
    <property type="component" value="Chromosome"/>
</dbReference>
<comment type="catalytic activity">
    <reaction evidence="1">
        <text>Hydrolytically removes 5'-nucleotides successively from the 3'-hydroxy termini of 3'-hydroxy-terminated oligonucleotides.</text>
        <dbReference type="EC" id="3.1.4.1"/>
    </reaction>
</comment>
<dbReference type="Gene3D" id="3.40.1350.10">
    <property type="match status" value="1"/>
</dbReference>
<dbReference type="Pfam" id="PF08774">
    <property type="entry name" value="VRR_NUC"/>
    <property type="match status" value="1"/>
</dbReference>
<keyword evidence="9" id="KW-0460">Magnesium</keyword>
<organism evidence="13 14">
    <name type="scientific">Leptotrichia wadei</name>
    <dbReference type="NCBI Taxonomy" id="157687"/>
    <lineage>
        <taxon>Bacteria</taxon>
        <taxon>Fusobacteriati</taxon>
        <taxon>Fusobacteriota</taxon>
        <taxon>Fusobacteriia</taxon>
        <taxon>Fusobacteriales</taxon>
        <taxon>Leptotrichiaceae</taxon>
        <taxon>Leptotrichia</taxon>
    </lineage>
</organism>
<evidence type="ECO:0000256" key="8">
    <source>
        <dbReference type="ARBA" id="ARBA00022801"/>
    </source>
</evidence>
<evidence type="ECO:0000256" key="9">
    <source>
        <dbReference type="ARBA" id="ARBA00022842"/>
    </source>
</evidence>
<sequence>MKYQSDKFPKYIKKSFELEKIRIKQDMPFDLFTDVFLKNREEIIAYKMQQILENDAEKILEENYNLAKKQSFKNNNRIFRMLERDIDRFKIEDLKLIFKYYNIEDIVRVLLFYMNNIAQNRSGFPDLMIFNENELKFIEVKGPNDTIKEHQIEKIMLLNQNNIKSEILTINHTERKLNNLTKKIKENSESIIIKYPESLPTFLEKSEKHNLNSYLEYGENNGINIFAFIIIITFIIAFFPFYILYLIFKKKR</sequence>
<proteinExistence type="inferred from homology"/>
<dbReference type="InterPro" id="IPR011856">
    <property type="entry name" value="tRNA_endonuc-like_dom_sf"/>
</dbReference>
<dbReference type="GO" id="GO:0036297">
    <property type="term" value="P:interstrand cross-link repair"/>
    <property type="evidence" value="ECO:0007669"/>
    <property type="project" value="InterPro"/>
</dbReference>
<evidence type="ECO:0000256" key="3">
    <source>
        <dbReference type="ARBA" id="ARBA00001946"/>
    </source>
</evidence>
<dbReference type="AlphaFoldDB" id="A0A510KQT9"/>
<name>A0A510KQT9_9FUSO</name>
<evidence type="ECO:0000256" key="6">
    <source>
        <dbReference type="ARBA" id="ARBA00022722"/>
    </source>
</evidence>
<keyword evidence="10" id="KW-0464">Manganese</keyword>